<evidence type="ECO:0000256" key="3">
    <source>
        <dbReference type="ARBA" id="ARBA00023315"/>
    </source>
</evidence>
<comment type="similarity">
    <text evidence="4">Belongs to the L/F-transferase family.</text>
</comment>
<dbReference type="HAMAP" id="MF_00688">
    <property type="entry name" value="Leu_Phe_trans"/>
    <property type="match status" value="1"/>
</dbReference>
<comment type="subcellular location">
    <subcellularLocation>
        <location evidence="4">Cytoplasm</location>
    </subcellularLocation>
</comment>
<keyword evidence="3 4" id="KW-0012">Acyltransferase</keyword>
<dbReference type="Proteomes" id="UP000215616">
    <property type="component" value="Unassembled WGS sequence"/>
</dbReference>
<reference evidence="5 6" key="1">
    <citation type="submission" date="2017-03" db="EMBL/GenBank/DDBJ databases">
        <title>Lifting the veil on microbial sulfur biogeochemistry in mining wastewaters.</title>
        <authorList>
            <person name="Kantor R.S."/>
            <person name="Colenbrander Nelson T."/>
            <person name="Marshall S."/>
            <person name="Bennett D."/>
            <person name="Apte S."/>
            <person name="Camacho D."/>
            <person name="Thomas B.C."/>
            <person name="Warren L.A."/>
            <person name="Banfield J.F."/>
        </authorList>
    </citation>
    <scope>NUCLEOTIDE SEQUENCE [LARGE SCALE GENOMIC DNA]</scope>
    <source>
        <strain evidence="5">32-67-7</strain>
    </source>
</reference>
<comment type="catalytic activity">
    <reaction evidence="4">
        <text>N-terminal L-lysyl-[protein] + L-leucyl-tRNA(Leu) = N-terminal L-leucyl-L-lysyl-[protein] + tRNA(Leu) + H(+)</text>
        <dbReference type="Rhea" id="RHEA:12340"/>
        <dbReference type="Rhea" id="RHEA-COMP:9613"/>
        <dbReference type="Rhea" id="RHEA-COMP:9622"/>
        <dbReference type="Rhea" id="RHEA-COMP:12670"/>
        <dbReference type="Rhea" id="RHEA-COMP:12671"/>
        <dbReference type="ChEBI" id="CHEBI:15378"/>
        <dbReference type="ChEBI" id="CHEBI:65249"/>
        <dbReference type="ChEBI" id="CHEBI:78442"/>
        <dbReference type="ChEBI" id="CHEBI:78494"/>
        <dbReference type="ChEBI" id="CHEBI:133043"/>
        <dbReference type="EC" id="2.3.2.6"/>
    </reaction>
</comment>
<proteinExistence type="inferred from homology"/>
<dbReference type="Gene3D" id="3.40.630.70">
    <property type="entry name" value="Leucyl/phenylalanyl-tRNA-protein transferase, C-terminal domain"/>
    <property type="match status" value="1"/>
</dbReference>
<keyword evidence="2 4" id="KW-0808">Transferase</keyword>
<evidence type="ECO:0000313" key="5">
    <source>
        <dbReference type="EMBL" id="OYX01692.1"/>
    </source>
</evidence>
<comment type="function">
    <text evidence="4">Functions in the N-end rule pathway of protein degradation where it conjugates Leu, Phe and, less efficiently, Met from aminoacyl-tRNAs to the N-termini of proteins containing an N-terminal arginine or lysine.</text>
</comment>
<gene>
    <name evidence="4" type="primary">aat</name>
    <name evidence="5" type="ORF">B7Z12_13660</name>
</gene>
<protein>
    <recommendedName>
        <fullName evidence="4">Leucyl/phenylalanyl-tRNA--protein transferase</fullName>
        <ecNumber evidence="4">2.3.2.6</ecNumber>
    </recommendedName>
    <alternativeName>
        <fullName evidence="4">L/F-transferase</fullName>
    </alternativeName>
    <alternativeName>
        <fullName evidence="4">Leucyltransferase</fullName>
    </alternativeName>
    <alternativeName>
        <fullName evidence="4">Phenyalanyltransferase</fullName>
    </alternativeName>
</protein>
<comment type="catalytic activity">
    <reaction evidence="4">
        <text>N-terminal L-arginyl-[protein] + L-leucyl-tRNA(Leu) = N-terminal L-leucyl-L-arginyl-[protein] + tRNA(Leu) + H(+)</text>
        <dbReference type="Rhea" id="RHEA:50416"/>
        <dbReference type="Rhea" id="RHEA-COMP:9613"/>
        <dbReference type="Rhea" id="RHEA-COMP:9622"/>
        <dbReference type="Rhea" id="RHEA-COMP:12672"/>
        <dbReference type="Rhea" id="RHEA-COMP:12673"/>
        <dbReference type="ChEBI" id="CHEBI:15378"/>
        <dbReference type="ChEBI" id="CHEBI:64719"/>
        <dbReference type="ChEBI" id="CHEBI:78442"/>
        <dbReference type="ChEBI" id="CHEBI:78494"/>
        <dbReference type="ChEBI" id="CHEBI:133044"/>
        <dbReference type="EC" id="2.3.2.6"/>
    </reaction>
</comment>
<keyword evidence="1 4" id="KW-0963">Cytoplasm</keyword>
<dbReference type="SUPFAM" id="SSF55729">
    <property type="entry name" value="Acyl-CoA N-acyltransferases (Nat)"/>
    <property type="match status" value="1"/>
</dbReference>
<evidence type="ECO:0000256" key="2">
    <source>
        <dbReference type="ARBA" id="ARBA00022679"/>
    </source>
</evidence>
<accession>A0A258D2X8</accession>
<dbReference type="FunFam" id="3.40.630.70:FF:000001">
    <property type="entry name" value="Leucyl/phenylalanyl-tRNA--protein transferase"/>
    <property type="match status" value="1"/>
</dbReference>
<dbReference type="PANTHER" id="PTHR30098">
    <property type="entry name" value="LEUCYL/PHENYLALANYL-TRNA--PROTEIN TRANSFERASE"/>
    <property type="match status" value="1"/>
</dbReference>
<comment type="catalytic activity">
    <reaction evidence="4">
        <text>L-phenylalanyl-tRNA(Phe) + an N-terminal L-alpha-aminoacyl-[protein] = an N-terminal L-phenylalanyl-L-alpha-aminoacyl-[protein] + tRNA(Phe)</text>
        <dbReference type="Rhea" id="RHEA:43632"/>
        <dbReference type="Rhea" id="RHEA-COMP:9668"/>
        <dbReference type="Rhea" id="RHEA-COMP:9699"/>
        <dbReference type="Rhea" id="RHEA-COMP:10636"/>
        <dbReference type="Rhea" id="RHEA-COMP:10637"/>
        <dbReference type="ChEBI" id="CHEBI:78442"/>
        <dbReference type="ChEBI" id="CHEBI:78531"/>
        <dbReference type="ChEBI" id="CHEBI:78597"/>
        <dbReference type="ChEBI" id="CHEBI:83561"/>
        <dbReference type="EC" id="2.3.2.6"/>
    </reaction>
</comment>
<evidence type="ECO:0000313" key="6">
    <source>
        <dbReference type="Proteomes" id="UP000215616"/>
    </source>
</evidence>
<dbReference type="AlphaFoldDB" id="A0A258D2X8"/>
<dbReference type="EC" id="2.3.2.6" evidence="4"/>
<name>A0A258D2X8_CAUVI</name>
<dbReference type="InterPro" id="IPR042203">
    <property type="entry name" value="Leu/Phe-tRNA_Trfase_C"/>
</dbReference>
<dbReference type="GO" id="GO:0008914">
    <property type="term" value="F:leucyl-tRNA--protein transferase activity"/>
    <property type="evidence" value="ECO:0007669"/>
    <property type="project" value="UniProtKB-UniRule"/>
</dbReference>
<dbReference type="InterPro" id="IPR004616">
    <property type="entry name" value="Leu/Phe-tRNA_Trfase"/>
</dbReference>
<dbReference type="GO" id="GO:0030163">
    <property type="term" value="P:protein catabolic process"/>
    <property type="evidence" value="ECO:0007669"/>
    <property type="project" value="UniProtKB-UniRule"/>
</dbReference>
<dbReference type="PANTHER" id="PTHR30098:SF2">
    <property type="entry name" value="LEUCYL_PHENYLALANYL-TRNA--PROTEIN TRANSFERASE"/>
    <property type="match status" value="1"/>
</dbReference>
<organism evidence="5 6">
    <name type="scientific">Caulobacter vibrioides</name>
    <name type="common">Caulobacter crescentus</name>
    <dbReference type="NCBI Taxonomy" id="155892"/>
    <lineage>
        <taxon>Bacteria</taxon>
        <taxon>Pseudomonadati</taxon>
        <taxon>Pseudomonadota</taxon>
        <taxon>Alphaproteobacteria</taxon>
        <taxon>Caulobacterales</taxon>
        <taxon>Caulobacteraceae</taxon>
        <taxon>Caulobacter</taxon>
    </lineage>
</organism>
<comment type="caution">
    <text evidence="5">The sequence shown here is derived from an EMBL/GenBank/DDBJ whole genome shotgun (WGS) entry which is preliminary data.</text>
</comment>
<evidence type="ECO:0000256" key="1">
    <source>
        <dbReference type="ARBA" id="ARBA00022490"/>
    </source>
</evidence>
<dbReference type="EMBL" id="NCDQ01000229">
    <property type="protein sequence ID" value="OYX01692.1"/>
    <property type="molecule type" value="Genomic_DNA"/>
</dbReference>
<sequence length="217" mass="23663">MDDAFTVDDLIACYARGVFPMADAREDESLFLIDPERRGVLPLGTFHIPKRLARTVRNGPYEVRVDTAFDAVIENCAASRSGRLDTWINHPIQRLYGQLYARGLAHSVETWLGDELVGGLYGVSLGGAFFGESMFSTARDASKVALVHLVARLIAGGYDLLDTQFLTEHLAQFGVTEISRADYRRRLSKALAAQGDFYGLAAGATGIDCLQAISQAS</sequence>
<dbReference type="GO" id="GO:0005737">
    <property type="term" value="C:cytoplasm"/>
    <property type="evidence" value="ECO:0007669"/>
    <property type="project" value="UniProtKB-SubCell"/>
</dbReference>
<dbReference type="Pfam" id="PF03588">
    <property type="entry name" value="Leu_Phe_trans"/>
    <property type="match status" value="1"/>
</dbReference>
<dbReference type="NCBIfam" id="TIGR00667">
    <property type="entry name" value="aat"/>
    <property type="match status" value="1"/>
</dbReference>
<dbReference type="InterPro" id="IPR016181">
    <property type="entry name" value="Acyl_CoA_acyltransferase"/>
</dbReference>
<evidence type="ECO:0000256" key="4">
    <source>
        <dbReference type="HAMAP-Rule" id="MF_00688"/>
    </source>
</evidence>